<protein>
    <submittedName>
        <fullName evidence="1">Uncharacterized protein</fullName>
    </submittedName>
</protein>
<comment type="caution">
    <text evidence="1">The sequence shown here is derived from an EMBL/GenBank/DDBJ whole genome shotgun (WGS) entry which is preliminary data.</text>
</comment>
<dbReference type="EMBL" id="CAJVCH010267120">
    <property type="protein sequence ID" value="CAG7734332.1"/>
    <property type="molecule type" value="Genomic_DNA"/>
</dbReference>
<proteinExistence type="predicted"/>
<gene>
    <name evidence="1" type="ORF">AFUS01_LOCUS22728</name>
</gene>
<dbReference type="AlphaFoldDB" id="A0A8J2KDA6"/>
<reference evidence="1" key="1">
    <citation type="submission" date="2021-06" db="EMBL/GenBank/DDBJ databases">
        <authorList>
            <person name="Hodson N. C."/>
            <person name="Mongue J. A."/>
            <person name="Jaron S. K."/>
        </authorList>
    </citation>
    <scope>NUCLEOTIDE SEQUENCE</scope>
</reference>
<evidence type="ECO:0000313" key="2">
    <source>
        <dbReference type="Proteomes" id="UP000708208"/>
    </source>
</evidence>
<evidence type="ECO:0000313" key="1">
    <source>
        <dbReference type="EMBL" id="CAG7734332.1"/>
    </source>
</evidence>
<dbReference type="Proteomes" id="UP000708208">
    <property type="component" value="Unassembled WGS sequence"/>
</dbReference>
<accession>A0A8J2KDA6</accession>
<sequence>MLVLNFQVPMPQTLGNAFFIHNSATLTVTVLKEKMKKIALLAQDSCALMVNVFLPFRLATANGTATVMRPIVIVICRSFNVTMDFVSLENINAIVGRIVEINRMKVTAPG</sequence>
<organism evidence="1 2">
    <name type="scientific">Allacma fusca</name>
    <dbReference type="NCBI Taxonomy" id="39272"/>
    <lineage>
        <taxon>Eukaryota</taxon>
        <taxon>Metazoa</taxon>
        <taxon>Ecdysozoa</taxon>
        <taxon>Arthropoda</taxon>
        <taxon>Hexapoda</taxon>
        <taxon>Collembola</taxon>
        <taxon>Symphypleona</taxon>
        <taxon>Sminthuridae</taxon>
        <taxon>Allacma</taxon>
    </lineage>
</organism>
<name>A0A8J2KDA6_9HEXA</name>
<keyword evidence="2" id="KW-1185">Reference proteome</keyword>